<sequence length="102" mass="11456">MKCHHGSCQLSTHHVLSHRIVLSMSCDHLRALFHSGMHEGFSDVIRVPVGWKALDKLASCPDYQWKNLSSEDQLSQPNAYTERFMEGVKEESLEAVTSCSPA</sequence>
<comment type="caution">
    <text evidence="1">The sequence shown here is derived from an EMBL/GenBank/DDBJ whole genome shotgun (WGS) entry which is preliminary data.</text>
</comment>
<dbReference type="Proteomes" id="UP001231189">
    <property type="component" value="Unassembled WGS sequence"/>
</dbReference>
<organism evidence="1 2">
    <name type="scientific">Lolium multiflorum</name>
    <name type="common">Italian ryegrass</name>
    <name type="synonym">Lolium perenne subsp. multiflorum</name>
    <dbReference type="NCBI Taxonomy" id="4521"/>
    <lineage>
        <taxon>Eukaryota</taxon>
        <taxon>Viridiplantae</taxon>
        <taxon>Streptophyta</taxon>
        <taxon>Embryophyta</taxon>
        <taxon>Tracheophyta</taxon>
        <taxon>Spermatophyta</taxon>
        <taxon>Magnoliopsida</taxon>
        <taxon>Liliopsida</taxon>
        <taxon>Poales</taxon>
        <taxon>Poaceae</taxon>
        <taxon>BOP clade</taxon>
        <taxon>Pooideae</taxon>
        <taxon>Poodae</taxon>
        <taxon>Poeae</taxon>
        <taxon>Poeae Chloroplast Group 2 (Poeae type)</taxon>
        <taxon>Loliodinae</taxon>
        <taxon>Loliinae</taxon>
        <taxon>Lolium</taxon>
    </lineage>
</organism>
<gene>
    <name evidence="1" type="ORF">QYE76_036133</name>
</gene>
<dbReference type="InterPro" id="IPR044953">
    <property type="entry name" value="At1g04390-like"/>
</dbReference>
<evidence type="ECO:0000313" key="2">
    <source>
        <dbReference type="Proteomes" id="UP001231189"/>
    </source>
</evidence>
<keyword evidence="2" id="KW-1185">Reference proteome</keyword>
<reference evidence="1" key="1">
    <citation type="submission" date="2023-07" db="EMBL/GenBank/DDBJ databases">
        <title>A chromosome-level genome assembly of Lolium multiflorum.</title>
        <authorList>
            <person name="Chen Y."/>
            <person name="Copetti D."/>
            <person name="Kolliker R."/>
            <person name="Studer B."/>
        </authorList>
    </citation>
    <scope>NUCLEOTIDE SEQUENCE</scope>
    <source>
        <strain evidence="1">02402/16</strain>
        <tissue evidence="1">Leaf</tissue>
    </source>
</reference>
<accession>A0AAD8R1U2</accession>
<dbReference type="PANTHER" id="PTHR35918:SF1">
    <property type="entry name" value="BTB DOMAIN-CONTAINING PROTEIN"/>
    <property type="match status" value="1"/>
</dbReference>
<evidence type="ECO:0000313" key="1">
    <source>
        <dbReference type="EMBL" id="KAK1612460.1"/>
    </source>
</evidence>
<dbReference type="PANTHER" id="PTHR35918">
    <property type="entry name" value="OS06G0674800 PROTEIN"/>
    <property type="match status" value="1"/>
</dbReference>
<protein>
    <submittedName>
        <fullName evidence="1">Uncharacterized protein</fullName>
    </submittedName>
</protein>
<dbReference type="AlphaFoldDB" id="A0AAD8R1U2"/>
<proteinExistence type="predicted"/>
<dbReference type="EMBL" id="JAUUTY010000007">
    <property type="protein sequence ID" value="KAK1612460.1"/>
    <property type="molecule type" value="Genomic_DNA"/>
</dbReference>
<name>A0AAD8R1U2_LOLMU</name>
<dbReference type="CDD" id="cd18186">
    <property type="entry name" value="BTB_POZ_ZBTB_KLHL-like"/>
    <property type="match status" value="1"/>
</dbReference>